<dbReference type="AlphaFoldDB" id="A0A1Q8Q9L3"/>
<dbReference type="STRING" id="1714264.BTO30_01035"/>
<reference evidence="4 5" key="1">
    <citation type="submission" date="2016-12" db="EMBL/GenBank/DDBJ databases">
        <title>Domibacillus antri genome sequencing.</title>
        <authorList>
            <person name="Verma A."/>
            <person name="Krishnamurthi S."/>
        </authorList>
    </citation>
    <scope>NUCLEOTIDE SEQUENCE [LARGE SCALE GENOMIC DNA]</scope>
    <source>
        <strain evidence="4 5">XD80</strain>
    </source>
</reference>
<dbReference type="Pfam" id="PF01973">
    <property type="entry name" value="MptE-like"/>
    <property type="match status" value="1"/>
</dbReference>
<dbReference type="Pfam" id="PF20157">
    <property type="entry name" value="Maf_flag10_N"/>
    <property type="match status" value="1"/>
</dbReference>
<protein>
    <recommendedName>
        <fullName evidence="6">Motility accessory factor</fullName>
    </recommendedName>
</protein>
<evidence type="ECO:0000259" key="2">
    <source>
        <dbReference type="Pfam" id="PF01973"/>
    </source>
</evidence>
<dbReference type="Proteomes" id="UP000185568">
    <property type="component" value="Unassembled WGS sequence"/>
</dbReference>
<dbReference type="InterPro" id="IPR045376">
    <property type="entry name" value="Maf_N"/>
</dbReference>
<keyword evidence="1" id="KW-0175">Coiled coil</keyword>
<dbReference type="InterPro" id="IPR002826">
    <property type="entry name" value="MptE-like"/>
</dbReference>
<comment type="caution">
    <text evidence="4">The sequence shown here is derived from an EMBL/GenBank/DDBJ whole genome shotgun (WGS) entry which is preliminary data.</text>
</comment>
<feature type="coiled-coil region" evidence="1">
    <location>
        <begin position="494"/>
        <end position="521"/>
    </location>
</feature>
<evidence type="ECO:0000313" key="4">
    <source>
        <dbReference type="EMBL" id="OLN24033.1"/>
    </source>
</evidence>
<sequence length="624" mass="71042">MMLIDNRNYLRVHQRPLLEQLAKWESEEKEMVEIEPSRKGVPTAKMIIDGKPQYIHSKYDPEAEAEKLIGQLENIGSYNHILFIGAGLGYHIQALLSQHPEMSYSIYEPNMEMLYHFLSHQNIGHFPKATLRTIITTANESELKQEVEQLHQTLDTKTFVFTLPACAKQYEKEQKIMMESVKELLKGKRSNLATSFSFQKRWTINSIKNFPEVLQTPNILHDIDKEAFKGKPAIIAAAGPSLSEEFENLRYIKENGLAYIFSVGSAINALIAHDIYPDAICTYDPQSHNVKVIEVIQKLNIKEIPLVFGSSVGYETLEGYPGSKLHMITNQDTVSPYYLKGTGEINIVLDAPTIAVITFQLLKMLGCGPIILAGQNLSYKSNERYAKGIQYENLSNQLTANEINNLVSIPGVDGQHVQANEGFINMRRQLEMYISLFSDLEVINTTSGGAHIEGTSFMPMSELIEKRLQEPHIVQPNWYIGENSYNLKGVDHQKKQMRLHKKRLNEAIDDAVKELRKIDTAVKTNRTAHLEKNFTRFDKEFNTVSNNPFFKVFIEPMVRVHIERLKEESQAIRFEKNLHKKGEKIAHLFAGFLMDCKGHIQAVSPIVSELDKEIEALAEQQING</sequence>
<evidence type="ECO:0000313" key="5">
    <source>
        <dbReference type="Proteomes" id="UP000185568"/>
    </source>
</evidence>
<dbReference type="EMBL" id="MSDU01000003">
    <property type="protein sequence ID" value="OLN24033.1"/>
    <property type="molecule type" value="Genomic_DNA"/>
</dbReference>
<dbReference type="PANTHER" id="PTHR41786">
    <property type="entry name" value="MOTILITY ACCESSORY FACTOR MAF"/>
    <property type="match status" value="1"/>
</dbReference>
<keyword evidence="5" id="KW-1185">Reference proteome</keyword>
<dbReference type="OrthoDB" id="5291305at2"/>
<evidence type="ECO:0000256" key="1">
    <source>
        <dbReference type="SAM" id="Coils"/>
    </source>
</evidence>
<feature type="domain" description="6-hydroxymethylpterin diphosphokinase MptE-like" evidence="2">
    <location>
        <begin position="205"/>
        <end position="381"/>
    </location>
</feature>
<accession>A0A1Q8Q9L3</accession>
<evidence type="ECO:0008006" key="6">
    <source>
        <dbReference type="Google" id="ProtNLM"/>
    </source>
</evidence>
<gene>
    <name evidence="4" type="ORF">BTO30_01035</name>
</gene>
<evidence type="ECO:0000259" key="3">
    <source>
        <dbReference type="Pfam" id="PF20157"/>
    </source>
</evidence>
<name>A0A1Q8Q9L3_9BACI</name>
<proteinExistence type="predicted"/>
<organism evidence="4 5">
    <name type="scientific">Domibacillus antri</name>
    <dbReference type="NCBI Taxonomy" id="1714264"/>
    <lineage>
        <taxon>Bacteria</taxon>
        <taxon>Bacillati</taxon>
        <taxon>Bacillota</taxon>
        <taxon>Bacilli</taxon>
        <taxon>Bacillales</taxon>
        <taxon>Bacillaceae</taxon>
        <taxon>Domibacillus</taxon>
    </lineage>
</organism>
<dbReference type="PANTHER" id="PTHR41786:SF1">
    <property type="entry name" value="6-HYDROXYMETHYLPTERIN DIPHOSPHOKINASE MPTE-LIKE DOMAIN-CONTAINING PROTEIN"/>
    <property type="match status" value="1"/>
</dbReference>
<feature type="domain" description="Glycosyltransferase Maf N-terminal" evidence="3">
    <location>
        <begin position="25"/>
        <end position="118"/>
    </location>
</feature>
<dbReference type="RefSeq" id="WP_075396851.1">
    <property type="nucleotide sequence ID" value="NZ_MSDU01000003.1"/>
</dbReference>